<dbReference type="Pfam" id="PF03807">
    <property type="entry name" value="F420_oxidored"/>
    <property type="match status" value="1"/>
</dbReference>
<comment type="similarity">
    <text evidence="1 4">Belongs to the pyrroline-5-carboxylate reductase family.</text>
</comment>
<feature type="domain" description="Pyrroline-5-carboxylate reductase catalytic N-terminal" evidence="6">
    <location>
        <begin position="4"/>
        <end position="87"/>
    </location>
</feature>
<evidence type="ECO:0000256" key="4">
    <source>
        <dbReference type="HAMAP-Rule" id="MF_01925"/>
    </source>
</evidence>
<feature type="binding site" evidence="5">
    <location>
        <begin position="58"/>
        <end position="61"/>
    </location>
    <ligand>
        <name>NADP(+)</name>
        <dbReference type="ChEBI" id="CHEBI:58349"/>
    </ligand>
</feature>
<evidence type="ECO:0000256" key="1">
    <source>
        <dbReference type="ARBA" id="ARBA00005525"/>
    </source>
</evidence>
<dbReference type="EC" id="1.5.1.2" evidence="4"/>
<sequence>MKQGFIGYGNLANAVYQGLKEDRSIEFAYYARNRKNVDLHYFQDMESLVLYADVIWLAVKPQDLAGVLEQLKKSDLSEKTIISPVAGKSIAYIERYLGNKTTIIRIMPNLAMAFKASVTAFRSNKPDSEKSERIFNLLGKLGKVVKLEEDGFDLFTSVFGSGPAFILAFIKTFKNKIQEFDLPGSLLDELLLELTRGTTLYFMQNQKDYSIEDLIKNITSKGGTTQAGLEYFQSHDIGKHFEGVLDAARNRSKELSSNGG</sequence>
<dbReference type="Gene3D" id="3.40.50.720">
    <property type="entry name" value="NAD(P)-binding Rossmann-like Domain"/>
    <property type="match status" value="1"/>
</dbReference>
<comment type="subcellular location">
    <subcellularLocation>
        <location evidence="4">Cytoplasm</location>
    </subcellularLocation>
</comment>
<keyword evidence="4" id="KW-0963">Cytoplasm</keyword>
<dbReference type="STRING" id="1562970.ING2E5B_0768"/>
<evidence type="ECO:0000256" key="3">
    <source>
        <dbReference type="ARBA" id="ARBA00023002"/>
    </source>
</evidence>
<dbReference type="OrthoDB" id="9805754at2"/>
<keyword evidence="3 4" id="KW-0560">Oxidoreductase</keyword>
<proteinExistence type="inferred from homology"/>
<comment type="catalytic activity">
    <reaction evidence="4">
        <text>L-proline + NADP(+) = (S)-1-pyrroline-5-carboxylate + NADPH + 2 H(+)</text>
        <dbReference type="Rhea" id="RHEA:14109"/>
        <dbReference type="ChEBI" id="CHEBI:15378"/>
        <dbReference type="ChEBI" id="CHEBI:17388"/>
        <dbReference type="ChEBI" id="CHEBI:57783"/>
        <dbReference type="ChEBI" id="CHEBI:58349"/>
        <dbReference type="ChEBI" id="CHEBI:60039"/>
        <dbReference type="EC" id="1.5.1.2"/>
    </reaction>
</comment>
<dbReference type="HAMAP" id="MF_01925">
    <property type="entry name" value="P5C_reductase"/>
    <property type="match status" value="1"/>
</dbReference>
<dbReference type="AlphaFoldDB" id="A0A098BXZ5"/>
<evidence type="ECO:0000313" key="8">
    <source>
        <dbReference type="EMBL" id="CEA15534.1"/>
    </source>
</evidence>
<keyword evidence="4" id="KW-0641">Proline biosynthesis</keyword>
<dbReference type="KEGG" id="pbt:ING2E5B_0768"/>
<keyword evidence="4" id="KW-0028">Amino-acid biosynthesis</keyword>
<dbReference type="Gene3D" id="1.10.3730.10">
    <property type="entry name" value="ProC C-terminal domain-like"/>
    <property type="match status" value="1"/>
</dbReference>
<dbReference type="PANTHER" id="PTHR11645:SF0">
    <property type="entry name" value="PYRROLINE-5-CARBOXYLATE REDUCTASE 3"/>
    <property type="match status" value="1"/>
</dbReference>
<dbReference type="UniPathway" id="UPA00098">
    <property type="reaction ID" value="UER00361"/>
</dbReference>
<protein>
    <recommendedName>
        <fullName evidence="4">Pyrroline-5-carboxylate reductase</fullName>
        <shortName evidence="4">P5C reductase</shortName>
        <shortName evidence="4">P5CR</shortName>
        <ecNumber evidence="4">1.5.1.2</ecNumber>
    </recommendedName>
    <alternativeName>
        <fullName evidence="4">PCA reductase</fullName>
    </alternativeName>
</protein>
<evidence type="ECO:0000256" key="5">
    <source>
        <dbReference type="PIRSR" id="PIRSR000193-1"/>
    </source>
</evidence>
<dbReference type="GO" id="GO:0055129">
    <property type="term" value="P:L-proline biosynthetic process"/>
    <property type="evidence" value="ECO:0007669"/>
    <property type="project" value="UniProtKB-UniRule"/>
</dbReference>
<dbReference type="SUPFAM" id="SSF51735">
    <property type="entry name" value="NAD(P)-binding Rossmann-fold domains"/>
    <property type="match status" value="1"/>
</dbReference>
<dbReference type="HOGENOM" id="CLU_042344_4_1_10"/>
<dbReference type="InterPro" id="IPR028939">
    <property type="entry name" value="P5C_Rdtase_cat_N"/>
</dbReference>
<dbReference type="PANTHER" id="PTHR11645">
    <property type="entry name" value="PYRROLINE-5-CARBOXYLATE REDUCTASE"/>
    <property type="match status" value="1"/>
</dbReference>
<evidence type="ECO:0000259" key="7">
    <source>
        <dbReference type="Pfam" id="PF14748"/>
    </source>
</evidence>
<dbReference type="GO" id="GO:0004735">
    <property type="term" value="F:pyrroline-5-carboxylate reductase activity"/>
    <property type="evidence" value="ECO:0007669"/>
    <property type="project" value="UniProtKB-UniRule"/>
</dbReference>
<keyword evidence="9" id="KW-1185">Reference proteome</keyword>
<dbReference type="InterPro" id="IPR008927">
    <property type="entry name" value="6-PGluconate_DH-like_C_sf"/>
</dbReference>
<gene>
    <name evidence="4" type="primary">proC</name>
    <name evidence="8" type="ORF">ING2E5B_0768</name>
</gene>
<name>A0A098BXZ5_9BACT</name>
<comment type="pathway">
    <text evidence="4">Amino-acid biosynthesis; L-proline biosynthesis; L-proline from L-glutamate 5-semialdehyde: step 1/1.</text>
</comment>
<feature type="binding site" evidence="5">
    <location>
        <begin position="6"/>
        <end position="11"/>
    </location>
    <ligand>
        <name>NADP(+)</name>
        <dbReference type="ChEBI" id="CHEBI:58349"/>
    </ligand>
</feature>
<dbReference type="InterPro" id="IPR029036">
    <property type="entry name" value="P5CR_dimer"/>
</dbReference>
<feature type="domain" description="Pyrroline-5-carboxylate reductase dimerisation" evidence="7">
    <location>
        <begin position="149"/>
        <end position="255"/>
    </location>
</feature>
<dbReference type="PATRIC" id="fig|1562970.3.peg.766"/>
<comment type="function">
    <text evidence="4">Catalyzes the reduction of 1-pyrroline-5-carboxylate (PCA) to L-proline.</text>
</comment>
<dbReference type="SUPFAM" id="SSF48179">
    <property type="entry name" value="6-phosphogluconate dehydrogenase C-terminal domain-like"/>
    <property type="match status" value="1"/>
</dbReference>
<dbReference type="Proteomes" id="UP000032417">
    <property type="component" value="Chromosome 1"/>
</dbReference>
<organism evidence="8 9">
    <name type="scientific">Fermentimonas caenicola</name>
    <dbReference type="NCBI Taxonomy" id="1562970"/>
    <lineage>
        <taxon>Bacteria</taxon>
        <taxon>Pseudomonadati</taxon>
        <taxon>Bacteroidota</taxon>
        <taxon>Bacteroidia</taxon>
        <taxon>Bacteroidales</taxon>
        <taxon>Dysgonomonadaceae</taxon>
        <taxon>Fermentimonas</taxon>
    </lineage>
</organism>
<dbReference type="InterPro" id="IPR036291">
    <property type="entry name" value="NAD(P)-bd_dom_sf"/>
</dbReference>
<evidence type="ECO:0000259" key="6">
    <source>
        <dbReference type="Pfam" id="PF03807"/>
    </source>
</evidence>
<dbReference type="PIRSF" id="PIRSF000193">
    <property type="entry name" value="Pyrrol-5-carb_rd"/>
    <property type="match status" value="1"/>
</dbReference>
<evidence type="ECO:0000256" key="2">
    <source>
        <dbReference type="ARBA" id="ARBA00022857"/>
    </source>
</evidence>
<dbReference type="InterPro" id="IPR000304">
    <property type="entry name" value="Pyrroline-COOH_reductase"/>
</dbReference>
<comment type="catalytic activity">
    <reaction evidence="4">
        <text>L-proline + NAD(+) = (S)-1-pyrroline-5-carboxylate + NADH + 2 H(+)</text>
        <dbReference type="Rhea" id="RHEA:14105"/>
        <dbReference type="ChEBI" id="CHEBI:15378"/>
        <dbReference type="ChEBI" id="CHEBI:17388"/>
        <dbReference type="ChEBI" id="CHEBI:57540"/>
        <dbReference type="ChEBI" id="CHEBI:57945"/>
        <dbReference type="ChEBI" id="CHEBI:60039"/>
        <dbReference type="EC" id="1.5.1.2"/>
    </reaction>
</comment>
<keyword evidence="2 4" id="KW-0521">NADP</keyword>
<dbReference type="Pfam" id="PF14748">
    <property type="entry name" value="P5CR_dimer"/>
    <property type="match status" value="1"/>
</dbReference>
<evidence type="ECO:0000313" key="9">
    <source>
        <dbReference type="Proteomes" id="UP000032417"/>
    </source>
</evidence>
<dbReference type="EMBL" id="LN515532">
    <property type="protein sequence ID" value="CEA15534.1"/>
    <property type="molecule type" value="Genomic_DNA"/>
</dbReference>
<accession>A0A098BXZ5</accession>
<dbReference type="GO" id="GO:0005737">
    <property type="term" value="C:cytoplasm"/>
    <property type="evidence" value="ECO:0007669"/>
    <property type="project" value="UniProtKB-SubCell"/>
</dbReference>
<reference evidence="8 9" key="1">
    <citation type="submission" date="2014-08" db="EMBL/GenBank/DDBJ databases">
        <authorList>
            <person name="Wibberg D."/>
        </authorList>
    </citation>
    <scope>NUCLEOTIDE SEQUENCE [LARGE SCALE GENOMIC DNA]</scope>
    <source>
        <strain evidence="9">ING2-E5B</strain>
    </source>
</reference>